<accession>A0A1F6CHR5</accession>
<proteinExistence type="predicted"/>
<dbReference type="Proteomes" id="UP000176445">
    <property type="component" value="Unassembled WGS sequence"/>
</dbReference>
<evidence type="ECO:0000256" key="1">
    <source>
        <dbReference type="SAM" id="MobiDB-lite"/>
    </source>
</evidence>
<gene>
    <name evidence="2" type="ORF">A2704_03270</name>
</gene>
<dbReference type="EMBL" id="MFKW01000086">
    <property type="protein sequence ID" value="OGG48739.1"/>
    <property type="molecule type" value="Genomic_DNA"/>
</dbReference>
<sequence length="88" mass="10125">MIEHFRKLPRIEPEPEDEDVAKKAVEDSEFVFNKGELRIHKRMQVPNVRSVPDIMGNVSEPDESAKAAKEWLKRNTPEEKGDPNATIE</sequence>
<name>A0A1F6CHR5_9BACT</name>
<evidence type="ECO:0000313" key="3">
    <source>
        <dbReference type="Proteomes" id="UP000176445"/>
    </source>
</evidence>
<feature type="compositionally biased region" description="Basic and acidic residues" evidence="1">
    <location>
        <begin position="1"/>
        <end position="13"/>
    </location>
</feature>
<organism evidence="2 3">
    <name type="scientific">Candidatus Kaiserbacteria bacterium RIFCSPHIGHO2_01_FULL_54_36b</name>
    <dbReference type="NCBI Taxonomy" id="1798483"/>
    <lineage>
        <taxon>Bacteria</taxon>
        <taxon>Candidatus Kaiseribacteriota</taxon>
    </lineage>
</organism>
<evidence type="ECO:0000313" key="2">
    <source>
        <dbReference type="EMBL" id="OGG48739.1"/>
    </source>
</evidence>
<feature type="region of interest" description="Disordered" evidence="1">
    <location>
        <begin position="52"/>
        <end position="88"/>
    </location>
</feature>
<comment type="caution">
    <text evidence="2">The sequence shown here is derived from an EMBL/GenBank/DDBJ whole genome shotgun (WGS) entry which is preliminary data.</text>
</comment>
<reference evidence="2 3" key="1">
    <citation type="journal article" date="2016" name="Nat. Commun.">
        <title>Thousands of microbial genomes shed light on interconnected biogeochemical processes in an aquifer system.</title>
        <authorList>
            <person name="Anantharaman K."/>
            <person name="Brown C.T."/>
            <person name="Hug L.A."/>
            <person name="Sharon I."/>
            <person name="Castelle C.J."/>
            <person name="Probst A.J."/>
            <person name="Thomas B.C."/>
            <person name="Singh A."/>
            <person name="Wilkins M.J."/>
            <person name="Karaoz U."/>
            <person name="Brodie E.L."/>
            <person name="Williams K.H."/>
            <person name="Hubbard S.S."/>
            <person name="Banfield J.F."/>
        </authorList>
    </citation>
    <scope>NUCLEOTIDE SEQUENCE [LARGE SCALE GENOMIC DNA]</scope>
</reference>
<feature type="region of interest" description="Disordered" evidence="1">
    <location>
        <begin position="1"/>
        <end position="22"/>
    </location>
</feature>
<protein>
    <submittedName>
        <fullName evidence="2">Uncharacterized protein</fullName>
    </submittedName>
</protein>
<feature type="compositionally biased region" description="Basic and acidic residues" evidence="1">
    <location>
        <begin position="63"/>
        <end position="82"/>
    </location>
</feature>
<dbReference type="AlphaFoldDB" id="A0A1F6CHR5"/>